<feature type="domain" description="PNPLA" evidence="5">
    <location>
        <begin position="23"/>
        <end position="181"/>
    </location>
</feature>
<evidence type="ECO:0000256" key="1">
    <source>
        <dbReference type="ARBA" id="ARBA00022801"/>
    </source>
</evidence>
<dbReference type="InterPro" id="IPR016035">
    <property type="entry name" value="Acyl_Trfase/lysoPLipase"/>
</dbReference>
<name>A0A1M5AJR1_9FLAO</name>
<feature type="short sequence motif" description="DGA/G" evidence="4">
    <location>
        <begin position="168"/>
        <end position="170"/>
    </location>
</feature>
<feature type="short sequence motif" description="GXSXG" evidence="4">
    <location>
        <begin position="54"/>
        <end position="58"/>
    </location>
</feature>
<evidence type="ECO:0000313" key="7">
    <source>
        <dbReference type="Proteomes" id="UP000184406"/>
    </source>
</evidence>
<evidence type="ECO:0000256" key="2">
    <source>
        <dbReference type="ARBA" id="ARBA00022963"/>
    </source>
</evidence>
<dbReference type="PANTHER" id="PTHR14226">
    <property type="entry name" value="NEUROPATHY TARGET ESTERASE/SWISS CHEESE D.MELANOGASTER"/>
    <property type="match status" value="1"/>
</dbReference>
<keyword evidence="3 4" id="KW-0443">Lipid metabolism</keyword>
<dbReference type="GO" id="GO:0016042">
    <property type="term" value="P:lipid catabolic process"/>
    <property type="evidence" value="ECO:0007669"/>
    <property type="project" value="UniProtKB-UniRule"/>
</dbReference>
<sequence length="297" mass="32907">MRISLDGIILIQILNKRFMTTGLVLSGGGIRGVAHIGAIKALEEYGIYPSHIAGTSAGAIVGALYASGCTWEQMLDFFKTTEIFSFNKYAMGKPGFLDTEKFHDQFKAYIPHDTFESLEKQLYVTATNLLDGTLNVFNQGELIKPVLASAAVPGLFAPVQIDKGYYVDGGTLNNFPVDLIKKYCDRIVGVYVNPFNHVSIKELNHVNKVLERAYHVMVANETTKKFIDCDLLIRPEKMDQYSMFTLKNLDIIFDLGYNATIKALDNSPLASELLSAAELEAMNGFSMDPAVIKKPQE</sequence>
<dbReference type="CDD" id="cd07205">
    <property type="entry name" value="Pat_PNPLA6_PNPLA7_NTE1_like"/>
    <property type="match status" value="1"/>
</dbReference>
<protein>
    <submittedName>
        <fullName evidence="6">NTE family protein</fullName>
    </submittedName>
</protein>
<evidence type="ECO:0000313" key="6">
    <source>
        <dbReference type="EMBL" id="SHF30395.1"/>
    </source>
</evidence>
<dbReference type="GO" id="GO:0016787">
    <property type="term" value="F:hydrolase activity"/>
    <property type="evidence" value="ECO:0007669"/>
    <property type="project" value="UniProtKB-UniRule"/>
</dbReference>
<keyword evidence="1 4" id="KW-0378">Hydrolase</keyword>
<evidence type="ECO:0000259" key="5">
    <source>
        <dbReference type="PROSITE" id="PS51635"/>
    </source>
</evidence>
<dbReference type="PANTHER" id="PTHR14226:SF29">
    <property type="entry name" value="NEUROPATHY TARGET ESTERASE SWS"/>
    <property type="match status" value="1"/>
</dbReference>
<feature type="active site" description="Proton acceptor" evidence="4">
    <location>
        <position position="168"/>
    </location>
</feature>
<organism evidence="6 7">
    <name type="scientific">Arenibacter palladensis</name>
    <dbReference type="NCBI Taxonomy" id="237373"/>
    <lineage>
        <taxon>Bacteria</taxon>
        <taxon>Pseudomonadati</taxon>
        <taxon>Bacteroidota</taxon>
        <taxon>Flavobacteriia</taxon>
        <taxon>Flavobacteriales</taxon>
        <taxon>Flavobacteriaceae</taxon>
        <taxon>Arenibacter</taxon>
    </lineage>
</organism>
<proteinExistence type="predicted"/>
<dbReference type="InterPro" id="IPR050301">
    <property type="entry name" value="NTE"/>
</dbReference>
<evidence type="ECO:0000256" key="3">
    <source>
        <dbReference type="ARBA" id="ARBA00023098"/>
    </source>
</evidence>
<evidence type="ECO:0000256" key="4">
    <source>
        <dbReference type="PROSITE-ProRule" id="PRU01161"/>
    </source>
</evidence>
<dbReference type="EMBL" id="FQUX01000003">
    <property type="protein sequence ID" value="SHF30395.1"/>
    <property type="molecule type" value="Genomic_DNA"/>
</dbReference>
<dbReference type="AlphaFoldDB" id="A0A1M5AJR1"/>
<dbReference type="InterPro" id="IPR002641">
    <property type="entry name" value="PNPLA_dom"/>
</dbReference>
<feature type="short sequence motif" description="GXGXXG" evidence="4">
    <location>
        <begin position="27"/>
        <end position="32"/>
    </location>
</feature>
<dbReference type="SUPFAM" id="SSF52151">
    <property type="entry name" value="FabD/lysophospholipase-like"/>
    <property type="match status" value="1"/>
</dbReference>
<gene>
    <name evidence="6" type="ORF">SAMN03080594_103274</name>
</gene>
<feature type="active site" description="Nucleophile" evidence="4">
    <location>
        <position position="56"/>
    </location>
</feature>
<accession>A0A1M5AJR1</accession>
<dbReference type="Proteomes" id="UP000184406">
    <property type="component" value="Unassembled WGS sequence"/>
</dbReference>
<dbReference type="Gene3D" id="3.40.1090.10">
    <property type="entry name" value="Cytosolic phospholipase A2 catalytic domain"/>
    <property type="match status" value="2"/>
</dbReference>
<reference evidence="7" key="1">
    <citation type="submission" date="2016-11" db="EMBL/GenBank/DDBJ databases">
        <authorList>
            <person name="Varghese N."/>
            <person name="Submissions S."/>
        </authorList>
    </citation>
    <scope>NUCLEOTIDE SEQUENCE [LARGE SCALE GENOMIC DNA]</scope>
    <source>
        <strain evidence="7">DSM 17539</strain>
    </source>
</reference>
<keyword evidence="2 4" id="KW-0442">Lipid degradation</keyword>
<dbReference type="Pfam" id="PF01734">
    <property type="entry name" value="Patatin"/>
    <property type="match status" value="1"/>
</dbReference>
<dbReference type="PROSITE" id="PS51635">
    <property type="entry name" value="PNPLA"/>
    <property type="match status" value="1"/>
</dbReference>
<keyword evidence="7" id="KW-1185">Reference proteome</keyword>